<sequence>MTQFKLNNNRSFLSKILNYYHKRKIGYCGKGTKFDSVVHLMRYPLQIKIGDGAYIKSGARICPCNTSAKIFIGNNTTVGYNTMIFSSSEINIGDDCMIAPNVYLVDSDHGIELGRLMNVQNNTTEPITIEDDVWIGTGSVVLKGTYIPKGCVIAANSVVKGNLEPYTIYGGSPARKIGRRE</sequence>
<comment type="caution">
    <text evidence="1">The sequence shown here is derived from an EMBL/GenBank/DDBJ whole genome shotgun (WGS) entry which is preliminary data.</text>
</comment>
<name>A0A5N3S8C4_9VIBR</name>
<keyword evidence="1" id="KW-0012">Acyltransferase</keyword>
<dbReference type="GO" id="GO:0016746">
    <property type="term" value="F:acyltransferase activity"/>
    <property type="evidence" value="ECO:0007669"/>
    <property type="project" value="UniProtKB-KW"/>
</dbReference>
<dbReference type="AlphaFoldDB" id="A0A5N3S8C4"/>
<accession>A0A5N3S8C4</accession>
<dbReference type="InterPro" id="IPR001451">
    <property type="entry name" value="Hexapep"/>
</dbReference>
<dbReference type="EMBL" id="VXDD01000002">
    <property type="protein sequence ID" value="KAB0302251.1"/>
    <property type="molecule type" value="Genomic_DNA"/>
</dbReference>
<dbReference type="InterPro" id="IPR051159">
    <property type="entry name" value="Hexapeptide_acetyltransf"/>
</dbReference>
<dbReference type="PANTHER" id="PTHR23416:SF78">
    <property type="entry name" value="LIPOPOLYSACCHARIDE BIOSYNTHESIS O-ACETYL TRANSFERASE WBBJ-RELATED"/>
    <property type="match status" value="1"/>
</dbReference>
<gene>
    <name evidence="1" type="ORF">F2Z80_14445</name>
</gene>
<evidence type="ECO:0000313" key="2">
    <source>
        <dbReference type="Proteomes" id="UP000326687"/>
    </source>
</evidence>
<dbReference type="Pfam" id="PF00132">
    <property type="entry name" value="Hexapep"/>
    <property type="match status" value="1"/>
</dbReference>
<dbReference type="Gene3D" id="2.160.10.10">
    <property type="entry name" value="Hexapeptide repeat proteins"/>
    <property type="match status" value="1"/>
</dbReference>
<dbReference type="RefSeq" id="WP_150896158.1">
    <property type="nucleotide sequence ID" value="NZ_VXDD01000002.1"/>
</dbReference>
<dbReference type="SUPFAM" id="SSF51161">
    <property type="entry name" value="Trimeric LpxA-like enzymes"/>
    <property type="match status" value="1"/>
</dbReference>
<organism evidence="1 2">
    <name type="scientific">Vibrio fortis</name>
    <dbReference type="NCBI Taxonomy" id="212667"/>
    <lineage>
        <taxon>Bacteria</taxon>
        <taxon>Pseudomonadati</taxon>
        <taxon>Pseudomonadota</taxon>
        <taxon>Gammaproteobacteria</taxon>
        <taxon>Vibrionales</taxon>
        <taxon>Vibrionaceae</taxon>
        <taxon>Vibrio</taxon>
    </lineage>
</organism>
<dbReference type="CDD" id="cd04647">
    <property type="entry name" value="LbH_MAT_like"/>
    <property type="match status" value="1"/>
</dbReference>
<protein>
    <submittedName>
        <fullName evidence="1">Acyltransferase</fullName>
    </submittedName>
</protein>
<reference evidence="1 2" key="1">
    <citation type="submission" date="2019-09" db="EMBL/GenBank/DDBJ databases">
        <title>Vibrio Fortis S7-72.</title>
        <authorList>
            <person name="Das S.K."/>
        </authorList>
    </citation>
    <scope>NUCLEOTIDE SEQUENCE [LARGE SCALE GENOMIC DNA]</scope>
    <source>
        <strain evidence="1 2">S7-72</strain>
    </source>
</reference>
<dbReference type="Pfam" id="PF14602">
    <property type="entry name" value="Hexapep_2"/>
    <property type="match status" value="1"/>
</dbReference>
<proteinExistence type="predicted"/>
<dbReference type="InterPro" id="IPR011004">
    <property type="entry name" value="Trimer_LpxA-like_sf"/>
</dbReference>
<dbReference type="Proteomes" id="UP000326687">
    <property type="component" value="Unassembled WGS sequence"/>
</dbReference>
<keyword evidence="1" id="KW-0808">Transferase</keyword>
<dbReference type="PANTHER" id="PTHR23416">
    <property type="entry name" value="SIALIC ACID SYNTHASE-RELATED"/>
    <property type="match status" value="1"/>
</dbReference>
<evidence type="ECO:0000313" key="1">
    <source>
        <dbReference type="EMBL" id="KAB0302251.1"/>
    </source>
</evidence>